<feature type="compositionally biased region" description="Basic and acidic residues" evidence="1">
    <location>
        <begin position="61"/>
        <end position="75"/>
    </location>
</feature>
<accession>A0A8S8ZWT8</accession>
<dbReference type="AlphaFoldDB" id="A0A8S8ZWT8"/>
<evidence type="ECO:0000256" key="1">
    <source>
        <dbReference type="SAM" id="MobiDB-lite"/>
    </source>
</evidence>
<feature type="region of interest" description="Disordered" evidence="1">
    <location>
        <begin position="1"/>
        <end position="75"/>
    </location>
</feature>
<evidence type="ECO:0000313" key="2">
    <source>
        <dbReference type="EMBL" id="KAA8633929.1"/>
    </source>
</evidence>
<organism evidence="2 3">
    <name type="scientific">Sordaria macrospora</name>
    <dbReference type="NCBI Taxonomy" id="5147"/>
    <lineage>
        <taxon>Eukaryota</taxon>
        <taxon>Fungi</taxon>
        <taxon>Dikarya</taxon>
        <taxon>Ascomycota</taxon>
        <taxon>Pezizomycotina</taxon>
        <taxon>Sordariomycetes</taxon>
        <taxon>Sordariomycetidae</taxon>
        <taxon>Sordariales</taxon>
        <taxon>Sordariaceae</taxon>
        <taxon>Sordaria</taxon>
    </lineage>
</organism>
<dbReference type="VEuPathDB" id="FungiDB:SMAC_00703"/>
<evidence type="ECO:0000313" key="3">
    <source>
        <dbReference type="Proteomes" id="UP000433876"/>
    </source>
</evidence>
<dbReference type="EMBL" id="NMPR01000030">
    <property type="protein sequence ID" value="KAA8633929.1"/>
    <property type="molecule type" value="Genomic_DNA"/>
</dbReference>
<reference evidence="2 3" key="1">
    <citation type="submission" date="2017-07" db="EMBL/GenBank/DDBJ databases">
        <title>Genome sequence of the Sordaria macrospora wild type strain R19027.</title>
        <authorList>
            <person name="Nowrousian M."/>
            <person name="Teichert I."/>
            <person name="Kueck U."/>
        </authorList>
    </citation>
    <scope>NUCLEOTIDE SEQUENCE [LARGE SCALE GENOMIC DNA]</scope>
    <source>
        <strain evidence="2 3">R19027</strain>
        <tissue evidence="2">Mycelium</tissue>
    </source>
</reference>
<feature type="compositionally biased region" description="Polar residues" evidence="1">
    <location>
        <begin position="42"/>
        <end position="53"/>
    </location>
</feature>
<sequence length="75" mass="7966">MPSEGPERGQSPPPERQTGKQQSAVAGSGTGVDDASNKEQINKSGLENLTSNPKGPLDDEVERKFAKTSKPEESK</sequence>
<gene>
    <name evidence="2" type="ORF">SMACR_00703</name>
</gene>
<protein>
    <submittedName>
        <fullName evidence="2">Uncharacterized protein</fullName>
    </submittedName>
</protein>
<dbReference type="Proteomes" id="UP000433876">
    <property type="component" value="Unassembled WGS sequence"/>
</dbReference>
<name>A0A8S8ZWT8_SORMA</name>
<comment type="caution">
    <text evidence="2">The sequence shown here is derived from an EMBL/GenBank/DDBJ whole genome shotgun (WGS) entry which is preliminary data.</text>
</comment>
<proteinExistence type="predicted"/>
<dbReference type="OMA" id="QTGKQQN"/>